<reference evidence="1" key="1">
    <citation type="submission" date="2023-10" db="EMBL/GenBank/DDBJ databases">
        <authorList>
            <person name="Chen Y."/>
            <person name="Shah S."/>
            <person name="Dougan E. K."/>
            <person name="Thang M."/>
            <person name="Chan C."/>
        </authorList>
    </citation>
    <scope>NUCLEOTIDE SEQUENCE [LARGE SCALE GENOMIC DNA]</scope>
</reference>
<gene>
    <name evidence="1" type="ORF">PCOR1329_LOCUS5752</name>
</gene>
<evidence type="ECO:0000313" key="2">
    <source>
        <dbReference type="Proteomes" id="UP001189429"/>
    </source>
</evidence>
<keyword evidence="2" id="KW-1185">Reference proteome</keyword>
<protein>
    <submittedName>
        <fullName evidence="1">Uncharacterized protein</fullName>
    </submittedName>
</protein>
<comment type="caution">
    <text evidence="1">The sequence shown here is derived from an EMBL/GenBank/DDBJ whole genome shotgun (WGS) entry which is preliminary data.</text>
</comment>
<feature type="non-terminal residue" evidence="1">
    <location>
        <position position="233"/>
    </location>
</feature>
<evidence type="ECO:0000313" key="1">
    <source>
        <dbReference type="EMBL" id="CAK0796349.1"/>
    </source>
</evidence>
<accession>A0ABN9Q094</accession>
<dbReference type="EMBL" id="CAUYUJ010001525">
    <property type="protein sequence ID" value="CAK0796349.1"/>
    <property type="molecule type" value="Genomic_DNA"/>
</dbReference>
<organism evidence="1 2">
    <name type="scientific">Prorocentrum cordatum</name>
    <dbReference type="NCBI Taxonomy" id="2364126"/>
    <lineage>
        <taxon>Eukaryota</taxon>
        <taxon>Sar</taxon>
        <taxon>Alveolata</taxon>
        <taxon>Dinophyceae</taxon>
        <taxon>Prorocentrales</taxon>
        <taxon>Prorocentraceae</taxon>
        <taxon>Prorocentrum</taxon>
    </lineage>
</organism>
<name>A0ABN9Q094_9DINO</name>
<proteinExistence type="predicted"/>
<dbReference type="Proteomes" id="UP001189429">
    <property type="component" value="Unassembled WGS sequence"/>
</dbReference>
<feature type="non-terminal residue" evidence="1">
    <location>
        <position position="1"/>
    </location>
</feature>
<sequence>EKCSHAKVANACLLRKVQLLEDQFCAAELDVIAAQEGRADMSVSKEGTLYTMMCAAACEGGSCGVQIWARHGLTVKTREAPSARFMFAFLSKKGIDFGIVSARARIDFIFVPVELFADAEFCCPDYSPDLTMNAWADHNAVVMATKVWPMPSATRPTPPFRLTKLHLMEPHRVSLFQQLMWLFPRIDGGMHIDDHPELLNTYVRWAGRFVFGDPKRQPRQRWISAQVREFIQH</sequence>